<protein>
    <submittedName>
        <fullName evidence="1">Uncharacterized protein</fullName>
    </submittedName>
</protein>
<evidence type="ECO:0000313" key="1">
    <source>
        <dbReference type="EMBL" id="KAJ4437511.1"/>
    </source>
</evidence>
<keyword evidence="2" id="KW-1185">Reference proteome</keyword>
<dbReference type="Gene3D" id="3.30.420.10">
    <property type="entry name" value="Ribonuclease H-like superfamily/Ribonuclease H"/>
    <property type="match status" value="1"/>
</dbReference>
<dbReference type="Proteomes" id="UP001148838">
    <property type="component" value="Unassembled WGS sequence"/>
</dbReference>
<evidence type="ECO:0000313" key="2">
    <source>
        <dbReference type="Proteomes" id="UP001148838"/>
    </source>
</evidence>
<comment type="caution">
    <text evidence="1">The sequence shown here is derived from an EMBL/GenBank/DDBJ whole genome shotgun (WGS) entry which is preliminary data.</text>
</comment>
<gene>
    <name evidence="1" type="ORF">ANN_17656</name>
</gene>
<dbReference type="EMBL" id="JAJSOF020000021">
    <property type="protein sequence ID" value="KAJ4437511.1"/>
    <property type="molecule type" value="Genomic_DNA"/>
</dbReference>
<reference evidence="1 2" key="1">
    <citation type="journal article" date="2022" name="Allergy">
        <title>Genome assembly and annotation of Periplaneta americana reveal a comprehensive cockroach allergen profile.</title>
        <authorList>
            <person name="Wang L."/>
            <person name="Xiong Q."/>
            <person name="Saelim N."/>
            <person name="Wang L."/>
            <person name="Nong W."/>
            <person name="Wan A.T."/>
            <person name="Shi M."/>
            <person name="Liu X."/>
            <person name="Cao Q."/>
            <person name="Hui J.H.L."/>
            <person name="Sookrung N."/>
            <person name="Leung T.F."/>
            <person name="Tungtrongchitr A."/>
            <person name="Tsui S.K.W."/>
        </authorList>
    </citation>
    <scope>NUCLEOTIDE SEQUENCE [LARGE SCALE GENOMIC DNA]</scope>
    <source>
        <strain evidence="1">PWHHKU_190912</strain>
    </source>
</reference>
<name>A0ABQ8SUS2_PERAM</name>
<dbReference type="InterPro" id="IPR036397">
    <property type="entry name" value="RNaseH_sf"/>
</dbReference>
<sequence length="92" mass="11062">MTDLGQVVPHHNTTPTLLPADRSIRNWVLAHQNWMMEEWRKVLFCDEIRVSLRHDTRRTRAWRQSGRRHQYSQCKKSIHFVMDLTCSGMESR</sequence>
<proteinExistence type="predicted"/>
<organism evidence="1 2">
    <name type="scientific">Periplaneta americana</name>
    <name type="common">American cockroach</name>
    <name type="synonym">Blatta americana</name>
    <dbReference type="NCBI Taxonomy" id="6978"/>
    <lineage>
        <taxon>Eukaryota</taxon>
        <taxon>Metazoa</taxon>
        <taxon>Ecdysozoa</taxon>
        <taxon>Arthropoda</taxon>
        <taxon>Hexapoda</taxon>
        <taxon>Insecta</taxon>
        <taxon>Pterygota</taxon>
        <taxon>Neoptera</taxon>
        <taxon>Polyneoptera</taxon>
        <taxon>Dictyoptera</taxon>
        <taxon>Blattodea</taxon>
        <taxon>Blattoidea</taxon>
        <taxon>Blattidae</taxon>
        <taxon>Blattinae</taxon>
        <taxon>Periplaneta</taxon>
    </lineage>
</organism>
<accession>A0ABQ8SUS2</accession>